<name>A0AAN6X0G8_9PEZI</name>
<gene>
    <name evidence="14" type="ORF">QBC35DRAFT_427709</name>
</gene>
<feature type="compositionally biased region" description="Acidic residues" evidence="11">
    <location>
        <begin position="160"/>
        <end position="215"/>
    </location>
</feature>
<evidence type="ECO:0000256" key="11">
    <source>
        <dbReference type="SAM" id="MobiDB-lite"/>
    </source>
</evidence>
<evidence type="ECO:0000256" key="4">
    <source>
        <dbReference type="ARBA" id="ARBA00011192"/>
    </source>
</evidence>
<evidence type="ECO:0000256" key="8">
    <source>
        <dbReference type="ARBA" id="ARBA00023242"/>
    </source>
</evidence>
<evidence type="ECO:0000256" key="9">
    <source>
        <dbReference type="ARBA" id="ARBA00023274"/>
    </source>
</evidence>
<feature type="compositionally biased region" description="Gly residues" evidence="11">
    <location>
        <begin position="7"/>
        <end position="22"/>
    </location>
</feature>
<evidence type="ECO:0000256" key="3">
    <source>
        <dbReference type="ARBA" id="ARBA00009223"/>
    </source>
</evidence>
<feature type="compositionally biased region" description="Gly residues" evidence="11">
    <location>
        <begin position="28"/>
        <end position="40"/>
    </location>
</feature>
<comment type="similarity">
    <text evidence="3 10">Belongs to the UTP25 family.</text>
</comment>
<dbReference type="InterPro" id="IPR053939">
    <property type="entry name" value="UTP25_C"/>
</dbReference>
<dbReference type="Pfam" id="PF22916">
    <property type="entry name" value="UTP25_NTPase-like"/>
    <property type="match status" value="1"/>
</dbReference>
<evidence type="ECO:0000259" key="13">
    <source>
        <dbReference type="Pfam" id="PF22916"/>
    </source>
</evidence>
<comment type="subcellular location">
    <subcellularLocation>
        <location evidence="2 10">Nucleus</location>
        <location evidence="2 10">Nucleolus</location>
    </subcellularLocation>
</comment>
<feature type="region of interest" description="Disordered" evidence="11">
    <location>
        <begin position="1"/>
        <end position="223"/>
    </location>
</feature>
<dbReference type="InterPro" id="IPR053940">
    <property type="entry name" value="UTP25_NTPase-like"/>
</dbReference>
<dbReference type="FunFam" id="3.40.50.300:FF:002356">
    <property type="entry name" value="U3 small nucleolar RNA-associated protein 25"/>
    <property type="match status" value="1"/>
</dbReference>
<evidence type="ECO:0000256" key="1">
    <source>
        <dbReference type="ARBA" id="ARBA00002883"/>
    </source>
</evidence>
<dbReference type="GO" id="GO:0034511">
    <property type="term" value="F:U3 snoRNA binding"/>
    <property type="evidence" value="ECO:0007669"/>
    <property type="project" value="InterPro"/>
</dbReference>
<comment type="caution">
    <text evidence="14">The sequence shown here is derived from an EMBL/GenBank/DDBJ whole genome shotgun (WGS) entry which is preliminary data.</text>
</comment>
<dbReference type="Gene3D" id="3.40.50.300">
    <property type="entry name" value="P-loop containing nucleotide triphosphate hydrolases"/>
    <property type="match status" value="1"/>
</dbReference>
<dbReference type="GO" id="GO:0000462">
    <property type="term" value="P:maturation of SSU-rRNA from tricistronic rRNA transcript (SSU-rRNA, 5.8S rRNA, LSU-rRNA)"/>
    <property type="evidence" value="ECO:0007669"/>
    <property type="project" value="TreeGrafter"/>
</dbReference>
<evidence type="ECO:0000313" key="14">
    <source>
        <dbReference type="EMBL" id="KAK4190610.1"/>
    </source>
</evidence>
<dbReference type="GO" id="GO:0019843">
    <property type="term" value="F:rRNA binding"/>
    <property type="evidence" value="ECO:0007669"/>
    <property type="project" value="TreeGrafter"/>
</dbReference>
<proteinExistence type="inferred from homology"/>
<comment type="function">
    <text evidence="1 10">DEAD-box RNA helicase-like protein required for pre-18S rRNA processing, specifically at sites A0, A1, and A2.</text>
</comment>
<evidence type="ECO:0000256" key="7">
    <source>
        <dbReference type="ARBA" id="ARBA00022552"/>
    </source>
</evidence>
<organism evidence="14 15">
    <name type="scientific">Podospora australis</name>
    <dbReference type="NCBI Taxonomy" id="1536484"/>
    <lineage>
        <taxon>Eukaryota</taxon>
        <taxon>Fungi</taxon>
        <taxon>Dikarya</taxon>
        <taxon>Ascomycota</taxon>
        <taxon>Pezizomycotina</taxon>
        <taxon>Sordariomycetes</taxon>
        <taxon>Sordariomycetidae</taxon>
        <taxon>Sordariales</taxon>
        <taxon>Podosporaceae</taxon>
        <taxon>Podospora</taxon>
    </lineage>
</organism>
<accession>A0AAN6X0G8</accession>
<feature type="compositionally biased region" description="Basic and acidic residues" evidence="11">
    <location>
        <begin position="63"/>
        <end position="74"/>
    </location>
</feature>
<feature type="domain" description="UTP25 NTP hydrolase-like" evidence="13">
    <location>
        <begin position="310"/>
        <end position="569"/>
    </location>
</feature>
<evidence type="ECO:0000256" key="10">
    <source>
        <dbReference type="RuleBase" id="RU365070"/>
    </source>
</evidence>
<dbReference type="PANTHER" id="PTHR12933:SF0">
    <property type="entry name" value="U3 SMALL NUCLEOLAR RNA-ASSOCIATED PROTEIN 25 HOMOLOG"/>
    <property type="match status" value="1"/>
</dbReference>
<reference evidence="14" key="1">
    <citation type="journal article" date="2023" name="Mol. Phylogenet. Evol.">
        <title>Genome-scale phylogeny and comparative genomics of the fungal order Sordariales.</title>
        <authorList>
            <person name="Hensen N."/>
            <person name="Bonometti L."/>
            <person name="Westerberg I."/>
            <person name="Brannstrom I.O."/>
            <person name="Guillou S."/>
            <person name="Cros-Aarteil S."/>
            <person name="Calhoun S."/>
            <person name="Haridas S."/>
            <person name="Kuo A."/>
            <person name="Mondo S."/>
            <person name="Pangilinan J."/>
            <person name="Riley R."/>
            <person name="LaButti K."/>
            <person name="Andreopoulos B."/>
            <person name="Lipzen A."/>
            <person name="Chen C."/>
            <person name="Yan M."/>
            <person name="Daum C."/>
            <person name="Ng V."/>
            <person name="Clum A."/>
            <person name="Steindorff A."/>
            <person name="Ohm R.A."/>
            <person name="Martin F."/>
            <person name="Silar P."/>
            <person name="Natvig D.O."/>
            <person name="Lalanne C."/>
            <person name="Gautier V."/>
            <person name="Ament-Velasquez S.L."/>
            <person name="Kruys A."/>
            <person name="Hutchinson M.I."/>
            <person name="Powell A.J."/>
            <person name="Barry K."/>
            <person name="Miller A.N."/>
            <person name="Grigoriev I.V."/>
            <person name="Debuchy R."/>
            <person name="Gladieux P."/>
            <person name="Hiltunen Thoren M."/>
            <person name="Johannesson H."/>
        </authorList>
    </citation>
    <scope>NUCLEOTIDE SEQUENCE</scope>
    <source>
        <strain evidence="14">PSN309</strain>
    </source>
</reference>
<evidence type="ECO:0000256" key="6">
    <source>
        <dbReference type="ARBA" id="ARBA00022517"/>
    </source>
</evidence>
<keyword evidence="8 10" id="KW-0539">Nucleus</keyword>
<protein>
    <recommendedName>
        <fullName evidence="5 10">U3 small nucleolar RNA-associated protein 25</fullName>
        <shortName evidence="10">U3 snoRNA-associated protein 25</shortName>
    </recommendedName>
</protein>
<keyword evidence="6 10" id="KW-0690">Ribosome biogenesis</keyword>
<reference evidence="14" key="2">
    <citation type="submission" date="2023-05" db="EMBL/GenBank/DDBJ databases">
        <authorList>
            <consortium name="Lawrence Berkeley National Laboratory"/>
            <person name="Steindorff A."/>
            <person name="Hensen N."/>
            <person name="Bonometti L."/>
            <person name="Westerberg I."/>
            <person name="Brannstrom I.O."/>
            <person name="Guillou S."/>
            <person name="Cros-Aarteil S."/>
            <person name="Calhoun S."/>
            <person name="Haridas S."/>
            <person name="Kuo A."/>
            <person name="Mondo S."/>
            <person name="Pangilinan J."/>
            <person name="Riley R."/>
            <person name="Labutti K."/>
            <person name="Andreopoulos B."/>
            <person name="Lipzen A."/>
            <person name="Chen C."/>
            <person name="Yanf M."/>
            <person name="Daum C."/>
            <person name="Ng V."/>
            <person name="Clum A."/>
            <person name="Ohm R."/>
            <person name="Martin F."/>
            <person name="Silar P."/>
            <person name="Natvig D."/>
            <person name="Lalanne C."/>
            <person name="Gautier V."/>
            <person name="Ament-Velasquez S.L."/>
            <person name="Kruys A."/>
            <person name="Hutchinson M.I."/>
            <person name="Powell A.J."/>
            <person name="Barry K."/>
            <person name="Miller A.N."/>
            <person name="Grigoriev I.V."/>
            <person name="Debuchy R."/>
            <person name="Gladieux P."/>
            <person name="Thoren M.H."/>
            <person name="Johannesson H."/>
        </authorList>
    </citation>
    <scope>NUCLEOTIDE SEQUENCE</scope>
    <source>
        <strain evidence="14">PSN309</strain>
    </source>
</reference>
<keyword evidence="15" id="KW-1185">Reference proteome</keyword>
<dbReference type="EMBL" id="MU864364">
    <property type="protein sequence ID" value="KAK4190610.1"/>
    <property type="molecule type" value="Genomic_DNA"/>
</dbReference>
<comment type="subunit">
    <text evidence="4 10">Component of the ribosomal small subunit (SSU) processome composed of at least 40 protein subunits and snoRNA U3.</text>
</comment>
<evidence type="ECO:0000256" key="5">
    <source>
        <dbReference type="ARBA" id="ARBA00015422"/>
    </source>
</evidence>
<feature type="compositionally biased region" description="Basic and acidic residues" evidence="11">
    <location>
        <begin position="105"/>
        <end position="149"/>
    </location>
</feature>
<evidence type="ECO:0000313" key="15">
    <source>
        <dbReference type="Proteomes" id="UP001302126"/>
    </source>
</evidence>
<keyword evidence="9 10" id="KW-0687">Ribonucleoprotein</keyword>
<evidence type="ECO:0000256" key="2">
    <source>
        <dbReference type="ARBA" id="ARBA00004604"/>
    </source>
</evidence>
<dbReference type="GO" id="GO:0032040">
    <property type="term" value="C:small-subunit processome"/>
    <property type="evidence" value="ECO:0007669"/>
    <property type="project" value="TreeGrafter"/>
</dbReference>
<feature type="compositionally biased region" description="Acidic residues" evidence="11">
    <location>
        <begin position="75"/>
        <end position="90"/>
    </location>
</feature>
<dbReference type="AlphaFoldDB" id="A0AAN6X0G8"/>
<evidence type="ECO:0000259" key="12">
    <source>
        <dbReference type="Pfam" id="PF06862"/>
    </source>
</evidence>
<dbReference type="Proteomes" id="UP001302126">
    <property type="component" value="Unassembled WGS sequence"/>
</dbReference>
<dbReference type="InterPro" id="IPR027417">
    <property type="entry name" value="P-loop_NTPase"/>
</dbReference>
<dbReference type="InterPro" id="IPR010678">
    <property type="entry name" value="UTP25"/>
</dbReference>
<dbReference type="PANTHER" id="PTHR12933">
    <property type="entry name" value="ORF PROTEIN-RELATED"/>
    <property type="match status" value="1"/>
</dbReference>
<dbReference type="Pfam" id="PF06862">
    <property type="entry name" value="Utp25_C"/>
    <property type="match status" value="1"/>
</dbReference>
<sequence>MAPRAGFRGGSRGGPRGGGSRGGASSRGRGGMRGRGGGGRGDGRGRGRGRGRATSRGAFGQSRKFEDQRVASKEDVEEEEEDEEFSESESDAMSVDSDSDEEEAPKETGYERLMRAIEKEKKEKERQAKAERKAKEKRERQAEEETEPRAKRRRVAHDAEGEEEEPESGSEGEGQEEEEDSDEERAVDAVEEDQEDPDVDFQPDDLLDDEDDLDKEDPFETHFENPDEKVFLPRIKAAEADKFTIDQVLFQSNRAYWKYPETTQEKPPLPRKISGPSDIHLKERLKAKIQSKRPKFDDVEQAVAPFLFNYNNMLYCDRTVGNSDNLRRLAALHALNHIYKTRDRIIKNNAKISKNPNGNEDLDLRDQGFARPKVLMLLPTRQSCYKMVNMMLSICDIDAQENRKRFEEGYNDKFSKASNEMPEDFRDLFEGNTDDIFRLGVKFTRKTIKYFSKFYNSDIIFASPLGLRMAIGSKEEKKLDYDYLSSIEVVIVDQADALLMQNWDHLEFIFEHLNLQPTDTNGCDVFRARHWYLDNQAKYFRQTVVFSAFSTLELTGLMSNHCPNWSGSVRLQKEYPGKIQHLPVKTRQTFSRFEAPEIETEADARFDYFTKAIVPLLTKHNARDATGTLIFVPDSLDFPQVRNYFAFNPAMQNVSFGKISEHTPVPEASRARSHFLTGRMKVLLITERAMHFFRYQSIRGVKRVIYYGLPDNSLFYSEIASFLLKSEQSGLLEPEQGVIRVMFNKWDHLKLERIVGSSRVGKMLHEKGDTFDFV</sequence>
<feature type="domain" description="UTP25 C-terminal" evidence="12">
    <location>
        <begin position="579"/>
        <end position="773"/>
    </location>
</feature>
<keyword evidence="7 10" id="KW-0698">rRNA processing</keyword>